<organism evidence="1 2">
    <name type="scientific">Pseudomonas germanica</name>
    <dbReference type="NCBI Taxonomy" id="2815720"/>
    <lineage>
        <taxon>Bacteria</taxon>
        <taxon>Pseudomonadati</taxon>
        <taxon>Pseudomonadota</taxon>
        <taxon>Gammaproteobacteria</taxon>
        <taxon>Pseudomonadales</taxon>
        <taxon>Pseudomonadaceae</taxon>
        <taxon>Pseudomonas</taxon>
    </lineage>
</organism>
<dbReference type="RefSeq" id="WP_220558639.1">
    <property type="nucleotide sequence ID" value="NZ_CP071586.1"/>
</dbReference>
<name>A0ABX8YWE9_9PSED</name>
<evidence type="ECO:0000313" key="1">
    <source>
        <dbReference type="EMBL" id="QYY84374.1"/>
    </source>
</evidence>
<gene>
    <name evidence="1" type="ORF">J0G10_13305</name>
</gene>
<sequence>MNEYEVYVAIYIEMDKVVETEAYVEYTFGRGGDVGLIQLDKIKETISVIKECPLDGSGKWSERAGMKLAQLFVKGEYPEKTQWAS</sequence>
<dbReference type="Proteomes" id="UP000824588">
    <property type="component" value="Chromosome"/>
</dbReference>
<protein>
    <submittedName>
        <fullName evidence="1">Uncharacterized protein</fullName>
    </submittedName>
</protein>
<dbReference type="EMBL" id="CP071586">
    <property type="protein sequence ID" value="QYY84374.1"/>
    <property type="molecule type" value="Genomic_DNA"/>
</dbReference>
<keyword evidence="2" id="KW-1185">Reference proteome</keyword>
<reference evidence="1 2" key="1">
    <citation type="journal article" date="2022" name="Int. J. Syst. Evol. Microbiol.">
        <title>Pseudomonas germanica sp. nov., isolated from Iris germanica rhizomes.</title>
        <authorList>
            <person name="Atanasov K.E."/>
            <person name="Galbis D.M."/>
            <person name="Gallego J."/>
            <person name="Serpico A."/>
            <person name="Bosch M."/>
            <person name="Altabella T."/>
            <person name="Ferrer A."/>
        </authorList>
    </citation>
    <scope>NUCLEOTIDE SEQUENCE [LARGE SCALE GENOMIC DNA]</scope>
    <source>
        <strain evidence="1 2">FIT28</strain>
    </source>
</reference>
<proteinExistence type="predicted"/>
<accession>A0ABX8YWE9</accession>
<evidence type="ECO:0000313" key="2">
    <source>
        <dbReference type="Proteomes" id="UP000824588"/>
    </source>
</evidence>